<keyword evidence="2" id="KW-1185">Reference proteome</keyword>
<organism evidence="1 2">
    <name type="scientific">Choristoneura fumiferana</name>
    <name type="common">Spruce budworm moth</name>
    <name type="synonym">Archips fumiferana</name>
    <dbReference type="NCBI Taxonomy" id="7141"/>
    <lineage>
        <taxon>Eukaryota</taxon>
        <taxon>Metazoa</taxon>
        <taxon>Ecdysozoa</taxon>
        <taxon>Arthropoda</taxon>
        <taxon>Hexapoda</taxon>
        <taxon>Insecta</taxon>
        <taxon>Pterygota</taxon>
        <taxon>Neoptera</taxon>
        <taxon>Endopterygota</taxon>
        <taxon>Lepidoptera</taxon>
        <taxon>Glossata</taxon>
        <taxon>Ditrysia</taxon>
        <taxon>Tortricoidea</taxon>
        <taxon>Tortricidae</taxon>
        <taxon>Tortricinae</taxon>
        <taxon>Choristoneura</taxon>
    </lineage>
</organism>
<accession>A0ACC0KD70</accession>
<gene>
    <name evidence="1" type="ORF">MSG28_012462</name>
</gene>
<protein>
    <submittedName>
        <fullName evidence="1">Uncharacterized protein</fullName>
    </submittedName>
</protein>
<name>A0ACC0KD70_CHOFU</name>
<evidence type="ECO:0000313" key="2">
    <source>
        <dbReference type="Proteomes" id="UP001064048"/>
    </source>
</evidence>
<sequence>MNELLQKHGCSNVFTVPEGLRELMSDISREVLRDQPEKIYHYIANYLSVLLITREHGIMAVNVLDDLCDCRQSVSEHLLQLGLERSEAKTVAEVIQEELQNVEPEEGKEKVKEIQILKKILTRCVMDEEKTAKAAYRGYYVRRNMLRHLKTKSGPKLELPGPPVDVADSREIDLGRVIDIKVKDDNVGVMFDTNVSDNLGLPYDPMRTITHVENSVAPRSRMPSQADPDSRQSRLPSQIPSGAQSLKFATEPEILGSEEYEDTVQEAQGLQPAQDSEPVSDTPGDAAEVPEDLTERSEGDGTSAPISSTADTAPDTTDATDVEDALNTTGETEGP</sequence>
<dbReference type="EMBL" id="CM046121">
    <property type="protein sequence ID" value="KAI8434427.1"/>
    <property type="molecule type" value="Genomic_DNA"/>
</dbReference>
<evidence type="ECO:0000313" key="1">
    <source>
        <dbReference type="EMBL" id="KAI8434427.1"/>
    </source>
</evidence>
<reference evidence="1 2" key="1">
    <citation type="journal article" date="2022" name="Genome Biol. Evol.">
        <title>The Spruce Budworm Genome: Reconstructing the Evolutionary History of Antifreeze Proteins.</title>
        <authorList>
            <person name="Beliveau C."/>
            <person name="Gagne P."/>
            <person name="Picq S."/>
            <person name="Vernygora O."/>
            <person name="Keeling C.I."/>
            <person name="Pinkney K."/>
            <person name="Doucet D."/>
            <person name="Wen F."/>
            <person name="Johnston J.S."/>
            <person name="Maaroufi H."/>
            <person name="Boyle B."/>
            <person name="Laroche J."/>
            <person name="Dewar K."/>
            <person name="Juretic N."/>
            <person name="Blackburn G."/>
            <person name="Nisole A."/>
            <person name="Brunet B."/>
            <person name="Brandao M."/>
            <person name="Lumley L."/>
            <person name="Duan J."/>
            <person name="Quan G."/>
            <person name="Lucarotti C.J."/>
            <person name="Roe A.D."/>
            <person name="Sperling F.A.H."/>
            <person name="Levesque R.C."/>
            <person name="Cusson M."/>
        </authorList>
    </citation>
    <scope>NUCLEOTIDE SEQUENCE [LARGE SCALE GENOMIC DNA]</scope>
    <source>
        <strain evidence="1">Glfc:IPQL:Cfum</strain>
    </source>
</reference>
<comment type="caution">
    <text evidence="1">The sequence shown here is derived from an EMBL/GenBank/DDBJ whole genome shotgun (WGS) entry which is preliminary data.</text>
</comment>
<proteinExistence type="predicted"/>
<dbReference type="Proteomes" id="UP001064048">
    <property type="component" value="Chromosome 21"/>
</dbReference>